<evidence type="ECO:0000256" key="10">
    <source>
        <dbReference type="ARBA" id="ARBA00048567"/>
    </source>
</evidence>
<dbReference type="PANTHER" id="PTHR21087">
    <property type="entry name" value="SHIKIMATE KINASE"/>
    <property type="match status" value="1"/>
</dbReference>
<evidence type="ECO:0000256" key="11">
    <source>
        <dbReference type="HAMAP-Rule" id="MF_00109"/>
    </source>
</evidence>
<evidence type="ECO:0000313" key="14">
    <source>
        <dbReference type="EMBL" id="BAD58484.1"/>
    </source>
</evidence>
<dbReference type="GO" id="GO:0004765">
    <property type="term" value="F:shikimate kinase activity"/>
    <property type="evidence" value="ECO:0007669"/>
    <property type="project" value="UniProtKB-UniRule"/>
</dbReference>
<dbReference type="Gene3D" id="3.40.50.300">
    <property type="entry name" value="P-loop containing nucleotide triphosphate hydrolases"/>
    <property type="match status" value="1"/>
</dbReference>
<comment type="similarity">
    <text evidence="2 11">Belongs to the shikimate kinase family.</text>
</comment>
<feature type="binding site" evidence="11">
    <location>
        <begin position="19"/>
        <end position="24"/>
    </location>
    <ligand>
        <name>ATP</name>
        <dbReference type="ChEBI" id="CHEBI:30616"/>
    </ligand>
</feature>
<protein>
    <recommendedName>
        <fullName evidence="3 11">Shikimate kinase</fullName>
        <shortName evidence="11">SK</shortName>
        <ecNumber evidence="3 11">2.7.1.71</ecNumber>
    </recommendedName>
</protein>
<evidence type="ECO:0000256" key="9">
    <source>
        <dbReference type="ARBA" id="ARBA00023141"/>
    </source>
</evidence>
<evidence type="ECO:0000313" key="15">
    <source>
        <dbReference type="Proteomes" id="UP000006820"/>
    </source>
</evidence>
<organism evidence="14 15">
    <name type="scientific">Nocardia farcinica (strain IFM 10152)</name>
    <dbReference type="NCBI Taxonomy" id="247156"/>
    <lineage>
        <taxon>Bacteria</taxon>
        <taxon>Bacillati</taxon>
        <taxon>Actinomycetota</taxon>
        <taxon>Actinomycetes</taxon>
        <taxon>Mycobacteriales</taxon>
        <taxon>Nocardiaceae</taxon>
        <taxon>Nocardia</taxon>
    </lineage>
</organism>
<feature type="compositionally biased region" description="Basic residues" evidence="12">
    <location>
        <begin position="329"/>
        <end position="339"/>
    </location>
</feature>
<evidence type="ECO:0000256" key="1">
    <source>
        <dbReference type="ARBA" id="ARBA00004842"/>
    </source>
</evidence>
<dbReference type="HOGENOM" id="CLU_043136_0_0_11"/>
<feature type="compositionally biased region" description="Low complexity" evidence="12">
    <location>
        <begin position="230"/>
        <end position="240"/>
    </location>
</feature>
<dbReference type="Proteomes" id="UP000006820">
    <property type="component" value="Chromosome"/>
</dbReference>
<evidence type="ECO:0000256" key="7">
    <source>
        <dbReference type="ARBA" id="ARBA00022777"/>
    </source>
</evidence>
<evidence type="ECO:0000256" key="4">
    <source>
        <dbReference type="ARBA" id="ARBA00022605"/>
    </source>
</evidence>
<comment type="subunit">
    <text evidence="11">Monomer.</text>
</comment>
<dbReference type="PROSITE" id="PS01128">
    <property type="entry name" value="SHIKIMATE_KINASE"/>
    <property type="match status" value="1"/>
</dbReference>
<keyword evidence="8 11" id="KW-0067">ATP-binding</keyword>
<feature type="region of interest" description="Disordered" evidence="12">
    <location>
        <begin position="178"/>
        <end position="493"/>
    </location>
</feature>
<dbReference type="InterPro" id="IPR031322">
    <property type="entry name" value="Shikimate/glucono_kinase"/>
</dbReference>
<name>Q5YTK7_NOCFA</name>
<keyword evidence="5 11" id="KW-0808">Transferase</keyword>
<dbReference type="PRINTS" id="PR01100">
    <property type="entry name" value="SHIKIMTKNASE"/>
</dbReference>
<dbReference type="EMBL" id="AP006618">
    <property type="protein sequence ID" value="BAD58484.1"/>
    <property type="molecule type" value="Genomic_DNA"/>
</dbReference>
<dbReference type="InterPro" id="IPR003593">
    <property type="entry name" value="AAA+_ATPase"/>
</dbReference>
<dbReference type="PANTHER" id="PTHR21087:SF16">
    <property type="entry name" value="SHIKIMATE KINASE 1, CHLOROPLASTIC"/>
    <property type="match status" value="1"/>
</dbReference>
<dbReference type="AlphaFoldDB" id="Q5YTK7"/>
<keyword evidence="7 11" id="KW-0418">Kinase</keyword>
<feature type="compositionally biased region" description="Low complexity" evidence="12">
    <location>
        <begin position="266"/>
        <end position="286"/>
    </location>
</feature>
<dbReference type="CDD" id="cd00464">
    <property type="entry name" value="SK"/>
    <property type="match status" value="1"/>
</dbReference>
<evidence type="ECO:0000259" key="13">
    <source>
        <dbReference type="SMART" id="SM00382"/>
    </source>
</evidence>
<dbReference type="KEGG" id="nfa:NFA_36360"/>
<dbReference type="UniPathway" id="UPA00053">
    <property type="reaction ID" value="UER00088"/>
</dbReference>
<evidence type="ECO:0000256" key="5">
    <source>
        <dbReference type="ARBA" id="ARBA00022679"/>
    </source>
</evidence>
<dbReference type="GO" id="GO:0009423">
    <property type="term" value="P:chorismate biosynthetic process"/>
    <property type="evidence" value="ECO:0007669"/>
    <property type="project" value="UniProtKB-UniRule"/>
</dbReference>
<comment type="catalytic activity">
    <reaction evidence="10 11">
        <text>shikimate + ATP = 3-phosphoshikimate + ADP + H(+)</text>
        <dbReference type="Rhea" id="RHEA:13121"/>
        <dbReference type="ChEBI" id="CHEBI:15378"/>
        <dbReference type="ChEBI" id="CHEBI:30616"/>
        <dbReference type="ChEBI" id="CHEBI:36208"/>
        <dbReference type="ChEBI" id="CHEBI:145989"/>
        <dbReference type="ChEBI" id="CHEBI:456216"/>
        <dbReference type="EC" id="2.7.1.71"/>
    </reaction>
</comment>
<dbReference type="GO" id="GO:0000287">
    <property type="term" value="F:magnesium ion binding"/>
    <property type="evidence" value="ECO:0007669"/>
    <property type="project" value="UniProtKB-UniRule"/>
</dbReference>
<keyword evidence="6 11" id="KW-0547">Nucleotide-binding</keyword>
<keyword evidence="11" id="KW-0963">Cytoplasm</keyword>
<keyword evidence="15" id="KW-1185">Reference proteome</keyword>
<dbReference type="InterPro" id="IPR027417">
    <property type="entry name" value="P-loop_NTPase"/>
</dbReference>
<evidence type="ECO:0000256" key="2">
    <source>
        <dbReference type="ARBA" id="ARBA00006997"/>
    </source>
</evidence>
<dbReference type="Pfam" id="PF01202">
    <property type="entry name" value="SKI"/>
    <property type="match status" value="1"/>
</dbReference>
<dbReference type="SMART" id="SM00382">
    <property type="entry name" value="AAA"/>
    <property type="match status" value="1"/>
</dbReference>
<feature type="compositionally biased region" description="Polar residues" evidence="12">
    <location>
        <begin position="294"/>
        <end position="304"/>
    </location>
</feature>
<feature type="binding site" evidence="11">
    <location>
        <position position="87"/>
    </location>
    <ligand>
        <name>substrate</name>
    </ligand>
</feature>
<dbReference type="HAMAP" id="MF_00109">
    <property type="entry name" value="Shikimate_kinase"/>
    <property type="match status" value="1"/>
</dbReference>
<comment type="function">
    <text evidence="11">Catalyzes the specific phosphorylation of the 3-hydroxyl group of shikimic acid using ATP as a cosubstrate.</text>
</comment>
<keyword evidence="4 11" id="KW-0028">Amino-acid biosynthesis</keyword>
<dbReference type="eggNOG" id="COG0703">
    <property type="taxonomic scope" value="Bacteria"/>
</dbReference>
<feature type="binding site" evidence="11">
    <location>
        <position position="143"/>
    </location>
    <ligand>
        <name>substrate</name>
    </ligand>
</feature>
<feature type="binding site" evidence="11">
    <location>
        <position position="65"/>
    </location>
    <ligand>
        <name>substrate</name>
    </ligand>
</feature>
<evidence type="ECO:0000256" key="8">
    <source>
        <dbReference type="ARBA" id="ARBA00022840"/>
    </source>
</evidence>
<evidence type="ECO:0000256" key="6">
    <source>
        <dbReference type="ARBA" id="ARBA00022741"/>
    </source>
</evidence>
<dbReference type="InterPro" id="IPR000623">
    <property type="entry name" value="Shikimate_kinase/TSH1"/>
</dbReference>
<dbReference type="STRING" id="247156.NFA_36360"/>
<feature type="compositionally biased region" description="Basic residues" evidence="12">
    <location>
        <begin position="468"/>
        <end position="483"/>
    </location>
</feature>
<feature type="binding site" evidence="11">
    <location>
        <position position="23"/>
    </location>
    <ligand>
        <name>Mg(2+)</name>
        <dbReference type="ChEBI" id="CHEBI:18420"/>
    </ligand>
</feature>
<dbReference type="GO" id="GO:0009073">
    <property type="term" value="P:aromatic amino acid family biosynthetic process"/>
    <property type="evidence" value="ECO:0007669"/>
    <property type="project" value="UniProtKB-KW"/>
</dbReference>
<gene>
    <name evidence="11 14" type="primary">aroK</name>
    <name evidence="14" type="ordered locus">NFA_36360</name>
</gene>
<feature type="binding site" evidence="11">
    <location>
        <position position="41"/>
    </location>
    <ligand>
        <name>substrate</name>
    </ligand>
</feature>
<feature type="compositionally biased region" description="Low complexity" evidence="12">
    <location>
        <begin position="178"/>
        <end position="204"/>
    </location>
</feature>
<evidence type="ECO:0000256" key="12">
    <source>
        <dbReference type="SAM" id="MobiDB-lite"/>
    </source>
</evidence>
<dbReference type="GO" id="GO:0005829">
    <property type="term" value="C:cytosol"/>
    <property type="evidence" value="ECO:0007669"/>
    <property type="project" value="TreeGrafter"/>
</dbReference>
<feature type="compositionally biased region" description="Basic residues" evidence="12">
    <location>
        <begin position="205"/>
        <end position="222"/>
    </location>
</feature>
<accession>Q5YTK7</accession>
<dbReference type="EC" id="2.7.1.71" evidence="3 11"/>
<comment type="pathway">
    <text evidence="1 11">Metabolic intermediate biosynthesis; chorismate biosynthesis; chorismate from D-erythrose 4-phosphate and phosphoenolpyruvate: step 5/7.</text>
</comment>
<sequence length="493" mass="51813">MIVQTDPRAPRVVLVGPPGAGKSTIGRKLAKELGVDLYDTDAGIERETGRTIPEIFAADGEPEFRRIEERVVRRAILAERGVVSLGGGAVLSANTRALLRNRTVVYLEISVAEGLRRTGASNQRPLLNGDDPGAKYRELMRTRRPLYREVATVRVRTDGRSPSRVVRMILTKLGIDPVVPATEPEPAENTENTASPAAPNSRAGSRSRARRRARARAAARRRAAAEGGTPDPDAPSSAAAGQVVDGSGSLTPAATTAPDPTPPPTRSATRDAAAPAADSPTADRPAAPTPGSSPDPTASATAMPTETPGADQDSTRDARHHASTPGRAPVRRRPRRRRGRSTDPTSTDRRDRATTSGAPPADETTDTTASTPGRPDRSPDRPRARRSGDRTRHAAPRSTRAPADRPANDAATGPGPDGPDAPIPQHDGADPRELSAPRSPSSADEKPSTATSSAPRSGAGGSTSTGGRSRRARARRARGRAPKQARTESEQQS</sequence>
<keyword evidence="9 11" id="KW-0057">Aromatic amino acid biosynthesis</keyword>
<keyword evidence="11" id="KW-0479">Metal-binding</keyword>
<evidence type="ECO:0000256" key="3">
    <source>
        <dbReference type="ARBA" id="ARBA00012154"/>
    </source>
</evidence>
<feature type="compositionally biased region" description="Low complexity" evidence="12">
    <location>
        <begin position="448"/>
        <end position="457"/>
    </location>
</feature>
<proteinExistence type="inferred from homology"/>
<comment type="subcellular location">
    <subcellularLocation>
        <location evidence="11">Cytoplasm</location>
    </subcellularLocation>
</comment>
<feature type="domain" description="AAA+ ATPase" evidence="13">
    <location>
        <begin position="8"/>
        <end position="345"/>
    </location>
</feature>
<dbReference type="SUPFAM" id="SSF52540">
    <property type="entry name" value="P-loop containing nucleoside triphosphate hydrolases"/>
    <property type="match status" value="1"/>
</dbReference>
<dbReference type="GO" id="GO:0008652">
    <property type="term" value="P:amino acid biosynthetic process"/>
    <property type="evidence" value="ECO:0007669"/>
    <property type="project" value="UniProtKB-KW"/>
</dbReference>
<keyword evidence="11" id="KW-0460">Magnesium</keyword>
<comment type="cofactor">
    <cofactor evidence="11">
        <name>Mg(2+)</name>
        <dbReference type="ChEBI" id="CHEBI:18420"/>
    </cofactor>
    <text evidence="11">Binds 1 Mg(2+) ion per subunit.</text>
</comment>
<reference evidence="14 15" key="1">
    <citation type="journal article" date="2004" name="Proc. Natl. Acad. Sci. U.S.A.">
        <title>The complete genomic sequence of Nocardia farcinica IFM 10152.</title>
        <authorList>
            <person name="Ishikawa J."/>
            <person name="Yamashita A."/>
            <person name="Mikami Y."/>
            <person name="Hoshino Y."/>
            <person name="Kurita H."/>
            <person name="Hotta K."/>
            <person name="Shiba T."/>
            <person name="Hattori M."/>
        </authorList>
    </citation>
    <scope>NUCLEOTIDE SEQUENCE [LARGE SCALE GENOMIC DNA]</scope>
    <source>
        <strain evidence="14 15">IFM 10152</strain>
    </source>
</reference>
<dbReference type="InterPro" id="IPR023000">
    <property type="entry name" value="Shikimate_kinase_CS"/>
</dbReference>
<feature type="binding site" evidence="11">
    <location>
        <position position="124"/>
    </location>
    <ligand>
        <name>ATP</name>
        <dbReference type="ChEBI" id="CHEBI:30616"/>
    </ligand>
</feature>
<dbReference type="GO" id="GO:0005524">
    <property type="term" value="F:ATP binding"/>
    <property type="evidence" value="ECO:0007669"/>
    <property type="project" value="UniProtKB-UniRule"/>
</dbReference>
<feature type="compositionally biased region" description="Basic and acidic residues" evidence="12">
    <location>
        <begin position="374"/>
        <end position="392"/>
    </location>
</feature>
<feature type="compositionally biased region" description="Low complexity" evidence="12">
    <location>
        <begin position="354"/>
        <end position="373"/>
    </location>
</feature>
<feature type="binding site" evidence="11">
    <location>
        <position position="160"/>
    </location>
    <ligand>
        <name>ATP</name>
        <dbReference type="ChEBI" id="CHEBI:30616"/>
    </ligand>
</feature>